<gene>
    <name evidence="2" type="ORF">COV34_03365</name>
</gene>
<feature type="signal peptide" evidence="1">
    <location>
        <begin position="1"/>
        <end position="19"/>
    </location>
</feature>
<keyword evidence="1" id="KW-0732">Signal</keyword>
<accession>A0A2H0QUK7</accession>
<sequence>MRNLILALICAMLPAALMAQEISGTERSSLLAASVAVQWKFDAPESVTLLVPSEGITSEQIVHVTLKNIVLDSTHHQLVVELYTPEQSPRVSWEIAAPIRATGYVRGQVGNVWVSIASCEPDVSSCSFDIVFTHVEGGTPGEFVTLPLGWRVKQDAITGGL</sequence>
<proteinExistence type="predicted"/>
<evidence type="ECO:0000256" key="1">
    <source>
        <dbReference type="SAM" id="SignalP"/>
    </source>
</evidence>
<organism evidence="2 3">
    <name type="scientific">Candidatus Zambryskibacteria bacterium CG10_big_fil_rev_8_21_14_0_10_42_12</name>
    <dbReference type="NCBI Taxonomy" id="1975115"/>
    <lineage>
        <taxon>Bacteria</taxon>
        <taxon>Candidatus Zambryskiibacteriota</taxon>
    </lineage>
</organism>
<evidence type="ECO:0000313" key="2">
    <source>
        <dbReference type="EMBL" id="PIR37235.1"/>
    </source>
</evidence>
<comment type="caution">
    <text evidence="2">The sequence shown here is derived from an EMBL/GenBank/DDBJ whole genome shotgun (WGS) entry which is preliminary data.</text>
</comment>
<dbReference type="EMBL" id="PCXL01000026">
    <property type="protein sequence ID" value="PIR37235.1"/>
    <property type="molecule type" value="Genomic_DNA"/>
</dbReference>
<evidence type="ECO:0000313" key="3">
    <source>
        <dbReference type="Proteomes" id="UP000231333"/>
    </source>
</evidence>
<protein>
    <submittedName>
        <fullName evidence="2">Uncharacterized protein</fullName>
    </submittedName>
</protein>
<name>A0A2H0QUK7_9BACT</name>
<dbReference type="Proteomes" id="UP000231333">
    <property type="component" value="Unassembled WGS sequence"/>
</dbReference>
<reference evidence="2 3" key="1">
    <citation type="submission" date="2017-09" db="EMBL/GenBank/DDBJ databases">
        <title>Depth-based differentiation of microbial function through sediment-hosted aquifers and enrichment of novel symbionts in the deep terrestrial subsurface.</title>
        <authorList>
            <person name="Probst A.J."/>
            <person name="Ladd B."/>
            <person name="Jarett J.K."/>
            <person name="Geller-Mcgrath D.E."/>
            <person name="Sieber C.M."/>
            <person name="Emerson J.B."/>
            <person name="Anantharaman K."/>
            <person name="Thomas B.C."/>
            <person name="Malmstrom R."/>
            <person name="Stieglmeier M."/>
            <person name="Klingl A."/>
            <person name="Woyke T."/>
            <person name="Ryan C.M."/>
            <person name="Banfield J.F."/>
        </authorList>
    </citation>
    <scope>NUCLEOTIDE SEQUENCE [LARGE SCALE GENOMIC DNA]</scope>
    <source>
        <strain evidence="2">CG10_big_fil_rev_8_21_14_0_10_42_12</strain>
    </source>
</reference>
<dbReference type="AlphaFoldDB" id="A0A2H0QUK7"/>
<feature type="chain" id="PRO_5013802872" evidence="1">
    <location>
        <begin position="20"/>
        <end position="161"/>
    </location>
</feature>